<feature type="region of interest" description="Disordered" evidence="1">
    <location>
        <begin position="285"/>
        <end position="319"/>
    </location>
</feature>
<feature type="compositionally biased region" description="Polar residues" evidence="1">
    <location>
        <begin position="289"/>
        <end position="306"/>
    </location>
</feature>
<protein>
    <submittedName>
        <fullName evidence="2">Uncharacterized protein</fullName>
    </submittedName>
</protein>
<feature type="compositionally biased region" description="Basic residues" evidence="1">
    <location>
        <begin position="403"/>
        <end position="429"/>
    </location>
</feature>
<accession>A0AAD7MKA0</accession>
<sequence>MTPVTRYPGTALTSVSPPRESPVEIPCSKLIKSIAGLAVVKTAVSSSPSAAMIKARERPEPTALKTPSPSTCRADKTEIHLKKYSSTLKTPWLPNESIYPYNATAKISYFKTHNANFQASSQGIGTLFAPLASLVITPLVTSAGFRQTTTGLNSLYLTLLMKSARWWGAPSFRFSGALCMIFPSTVCALTRRKISTGFHAPPVPVLGPPSRSSPSPSPSASLPPRTDTACASASRRVAATAFLPLRHAGDTACIHVAKHKTPRRTSTLLLLANARLERGRDYRCAPQPRTASHNTSATQSIQSTPEATAAHAHRTVRRDQRGCMTPCTNWARIAASRAPLPPRRPRPVPSSTVAPVPVPVIHIDPIITQPHVHVHATEREGIKNGIESEPPAEPNPIVIGATTRRHQDRHRGGQRSQHEHHQRTRRRMRVPAGTRDEGRMYPPHLPTGIVPPKGIAPKSIPTAPPDARRPTSTRERNQDNEREGVRRPPKLSEQS</sequence>
<organism evidence="2 3">
    <name type="scientific">Mycena metata</name>
    <dbReference type="NCBI Taxonomy" id="1033252"/>
    <lineage>
        <taxon>Eukaryota</taxon>
        <taxon>Fungi</taxon>
        <taxon>Dikarya</taxon>
        <taxon>Basidiomycota</taxon>
        <taxon>Agaricomycotina</taxon>
        <taxon>Agaricomycetes</taxon>
        <taxon>Agaricomycetidae</taxon>
        <taxon>Agaricales</taxon>
        <taxon>Marasmiineae</taxon>
        <taxon>Mycenaceae</taxon>
        <taxon>Mycena</taxon>
    </lineage>
</organism>
<name>A0AAD7MKA0_9AGAR</name>
<reference evidence="2" key="1">
    <citation type="submission" date="2023-03" db="EMBL/GenBank/DDBJ databases">
        <title>Massive genome expansion in bonnet fungi (Mycena s.s.) driven by repeated elements and novel gene families across ecological guilds.</title>
        <authorList>
            <consortium name="Lawrence Berkeley National Laboratory"/>
            <person name="Harder C.B."/>
            <person name="Miyauchi S."/>
            <person name="Viragh M."/>
            <person name="Kuo A."/>
            <person name="Thoen E."/>
            <person name="Andreopoulos B."/>
            <person name="Lu D."/>
            <person name="Skrede I."/>
            <person name="Drula E."/>
            <person name="Henrissat B."/>
            <person name="Morin E."/>
            <person name="Kohler A."/>
            <person name="Barry K."/>
            <person name="LaButti K."/>
            <person name="Morin E."/>
            <person name="Salamov A."/>
            <person name="Lipzen A."/>
            <person name="Mereny Z."/>
            <person name="Hegedus B."/>
            <person name="Baldrian P."/>
            <person name="Stursova M."/>
            <person name="Weitz H."/>
            <person name="Taylor A."/>
            <person name="Grigoriev I.V."/>
            <person name="Nagy L.G."/>
            <person name="Martin F."/>
            <person name="Kauserud H."/>
        </authorList>
    </citation>
    <scope>NUCLEOTIDE SEQUENCE</scope>
    <source>
        <strain evidence="2">CBHHK182m</strain>
    </source>
</reference>
<evidence type="ECO:0000313" key="2">
    <source>
        <dbReference type="EMBL" id="KAJ7720685.1"/>
    </source>
</evidence>
<dbReference type="AlphaFoldDB" id="A0AAD7MKA0"/>
<feature type="compositionally biased region" description="Low complexity" evidence="1">
    <location>
        <begin position="208"/>
        <end position="225"/>
    </location>
</feature>
<proteinExistence type="predicted"/>
<evidence type="ECO:0000313" key="3">
    <source>
        <dbReference type="Proteomes" id="UP001215598"/>
    </source>
</evidence>
<evidence type="ECO:0000256" key="1">
    <source>
        <dbReference type="SAM" id="MobiDB-lite"/>
    </source>
</evidence>
<feature type="region of interest" description="Disordered" evidence="1">
    <location>
        <begin position="51"/>
        <end position="72"/>
    </location>
</feature>
<feature type="compositionally biased region" description="Basic and acidic residues" evidence="1">
    <location>
        <begin position="466"/>
        <end position="486"/>
    </location>
</feature>
<dbReference type="EMBL" id="JARKIB010000237">
    <property type="protein sequence ID" value="KAJ7720685.1"/>
    <property type="molecule type" value="Genomic_DNA"/>
</dbReference>
<gene>
    <name evidence="2" type="ORF">B0H16DRAFT_1738683</name>
</gene>
<feature type="region of interest" description="Disordered" evidence="1">
    <location>
        <begin position="200"/>
        <end position="229"/>
    </location>
</feature>
<feature type="region of interest" description="Disordered" evidence="1">
    <location>
        <begin position="1"/>
        <end position="22"/>
    </location>
</feature>
<comment type="caution">
    <text evidence="2">The sequence shown here is derived from an EMBL/GenBank/DDBJ whole genome shotgun (WGS) entry which is preliminary data.</text>
</comment>
<dbReference type="Proteomes" id="UP001215598">
    <property type="component" value="Unassembled WGS sequence"/>
</dbReference>
<keyword evidence="3" id="KW-1185">Reference proteome</keyword>
<feature type="region of interest" description="Disordered" evidence="1">
    <location>
        <begin position="403"/>
        <end position="495"/>
    </location>
</feature>